<keyword evidence="2" id="KW-0479">Metal-binding</keyword>
<dbReference type="Pfam" id="PF13669">
    <property type="entry name" value="Glyoxalase_4"/>
    <property type="match status" value="1"/>
</dbReference>
<organism evidence="4 5">
    <name type="scientific">Bacillus atrophaeus (strain 1942)</name>
    <dbReference type="NCBI Taxonomy" id="720555"/>
    <lineage>
        <taxon>Bacteria</taxon>
        <taxon>Bacillati</taxon>
        <taxon>Bacillota</taxon>
        <taxon>Bacilli</taxon>
        <taxon>Bacillales</taxon>
        <taxon>Bacillaceae</taxon>
        <taxon>Bacillus</taxon>
    </lineage>
</organism>
<dbReference type="PANTHER" id="PTHR43048:SF3">
    <property type="entry name" value="METHYLMALONYL-COA EPIMERASE, MITOCHONDRIAL"/>
    <property type="match status" value="1"/>
</dbReference>
<dbReference type="CDD" id="cd07249">
    <property type="entry name" value="MMCE"/>
    <property type="match status" value="1"/>
</dbReference>
<protein>
    <submittedName>
        <fullName evidence="4">Lyase</fullName>
    </submittedName>
</protein>
<keyword evidence="5" id="KW-1185">Reference proteome</keyword>
<dbReference type="InterPro" id="IPR017515">
    <property type="entry name" value="MeMalonyl-CoA_epimerase"/>
</dbReference>
<evidence type="ECO:0000259" key="3">
    <source>
        <dbReference type="PROSITE" id="PS51819"/>
    </source>
</evidence>
<proteinExistence type="inferred from homology"/>
<dbReference type="SUPFAM" id="SSF54593">
    <property type="entry name" value="Glyoxalase/Bleomycin resistance protein/Dihydroxybiphenyl dioxygenase"/>
    <property type="match status" value="1"/>
</dbReference>
<dbReference type="Gene3D" id="3.10.180.10">
    <property type="entry name" value="2,3-Dihydroxybiphenyl 1,2-Dioxygenase, domain 1"/>
    <property type="match status" value="1"/>
</dbReference>
<dbReference type="PROSITE" id="PS51819">
    <property type="entry name" value="VOC"/>
    <property type="match status" value="1"/>
</dbReference>
<evidence type="ECO:0000313" key="4">
    <source>
        <dbReference type="EMBL" id="ADP32986.1"/>
    </source>
</evidence>
<keyword evidence="4" id="KW-0456">Lyase</keyword>
<dbReference type="InterPro" id="IPR051785">
    <property type="entry name" value="MMCE/EMCE_epimerase"/>
</dbReference>
<feature type="domain" description="VOC" evidence="3">
    <location>
        <begin position="7"/>
        <end position="135"/>
    </location>
</feature>
<accession>A0ABM5LZ51</accession>
<dbReference type="EMBL" id="CP002207">
    <property type="protein sequence ID" value="ADP32986.1"/>
    <property type="molecule type" value="Genomic_DNA"/>
</dbReference>
<evidence type="ECO:0000313" key="5">
    <source>
        <dbReference type="Proteomes" id="UP000006867"/>
    </source>
</evidence>
<evidence type="ECO:0000256" key="2">
    <source>
        <dbReference type="ARBA" id="ARBA00022723"/>
    </source>
</evidence>
<reference evidence="4 5" key="1">
    <citation type="journal article" date="2011" name="Front. Microbiol.">
        <title>Genomic signatures of strain selection and enhancement in Bacillus atrophaeus var. globigii, a historical biowarfare simulant.</title>
        <authorList>
            <person name="Gibbons H.S."/>
            <person name="Broomall S.M."/>
            <person name="McNew L.A."/>
            <person name="Daligault H."/>
            <person name="Chapman C."/>
            <person name="Bruce D."/>
            <person name="Karavis M."/>
            <person name="Krepps M."/>
            <person name="McGregor P.A."/>
            <person name="Hong C."/>
            <person name="Park K.H."/>
            <person name="Akmal A."/>
            <person name="Feldman A."/>
            <person name="Lin J.S."/>
            <person name="Chang W.E."/>
            <person name="Higgs B.W."/>
            <person name="Demirev P."/>
            <person name="Lindquist J."/>
            <person name="Liem A."/>
            <person name="Fochler E."/>
            <person name="Read T.D."/>
            <person name="Tapia R."/>
            <person name="Johnson S."/>
            <person name="Bishop-Lilly K.A."/>
            <person name="Detter C."/>
            <person name="Han C."/>
            <person name="Sozhamannan S."/>
            <person name="Rosenzweig C.N."/>
            <person name="Skowronski E.W."/>
        </authorList>
    </citation>
    <scope>NUCLEOTIDE SEQUENCE [LARGE SCALE GENOMIC DNA]</scope>
    <source>
        <strain evidence="4 5">1942</strain>
    </source>
</reference>
<evidence type="ECO:0000256" key="1">
    <source>
        <dbReference type="ARBA" id="ARBA00009308"/>
    </source>
</evidence>
<dbReference type="Proteomes" id="UP000006867">
    <property type="component" value="Chromosome"/>
</dbReference>
<sequence>MGIFVKKLDHIAIAVYSIEKERAFYERVLGLTLIDQEVIEDQQVKTAFFQAGETKLELIEPLTPDSPVGSFLEKKGQGLHHLAFLCGDLSEKLTALANQRIELIDREPRKGAGGKQIAFISPKETNGVLIELCEYGKKGDSDCGHERAYQ</sequence>
<gene>
    <name evidence="4" type="ordered locus">BATR1942_10275</name>
</gene>
<dbReference type="PANTHER" id="PTHR43048">
    <property type="entry name" value="METHYLMALONYL-COA EPIMERASE"/>
    <property type="match status" value="1"/>
</dbReference>
<comment type="similarity">
    <text evidence="1">Belongs to the methylmalonyl-CoA epimerase family.</text>
</comment>
<dbReference type="InterPro" id="IPR029068">
    <property type="entry name" value="Glyas_Bleomycin-R_OHBP_Dase"/>
</dbReference>
<name>A0ABM5LZ51_BACA1</name>
<dbReference type="NCBIfam" id="TIGR03081">
    <property type="entry name" value="metmalonyl_epim"/>
    <property type="match status" value="1"/>
</dbReference>
<dbReference type="InterPro" id="IPR037523">
    <property type="entry name" value="VOC_core"/>
</dbReference>
<dbReference type="GO" id="GO:0016829">
    <property type="term" value="F:lyase activity"/>
    <property type="evidence" value="ECO:0007669"/>
    <property type="project" value="UniProtKB-KW"/>
</dbReference>